<evidence type="ECO:0000313" key="2">
    <source>
        <dbReference type="EMBL" id="MBB2994763.1"/>
    </source>
</evidence>
<dbReference type="PANTHER" id="PTHR15020:SF50">
    <property type="entry name" value="UPF0659 PROTEIN YMR090W"/>
    <property type="match status" value="1"/>
</dbReference>
<name>A0A839QGM3_9MICC</name>
<dbReference type="Gene3D" id="3.40.50.720">
    <property type="entry name" value="NAD(P)-binding Rossmann-like Domain"/>
    <property type="match status" value="1"/>
</dbReference>
<dbReference type="InterPro" id="IPR036291">
    <property type="entry name" value="NAD(P)-bd_dom_sf"/>
</dbReference>
<dbReference type="AlphaFoldDB" id="A0A839QGM3"/>
<feature type="domain" description="NAD(P)-binding" evidence="1">
    <location>
        <begin position="7"/>
        <end position="193"/>
    </location>
</feature>
<dbReference type="InterPro" id="IPR016040">
    <property type="entry name" value="NAD(P)-bd_dom"/>
</dbReference>
<evidence type="ECO:0000313" key="3">
    <source>
        <dbReference type="Proteomes" id="UP000523000"/>
    </source>
</evidence>
<evidence type="ECO:0000259" key="1">
    <source>
        <dbReference type="Pfam" id="PF13460"/>
    </source>
</evidence>
<dbReference type="Pfam" id="PF13460">
    <property type="entry name" value="NAD_binding_10"/>
    <property type="match status" value="1"/>
</dbReference>
<dbReference type="SUPFAM" id="SSF51735">
    <property type="entry name" value="NAD(P)-binding Rossmann-fold domains"/>
    <property type="match status" value="1"/>
</dbReference>
<protein>
    <submittedName>
        <fullName evidence="2">Uncharacterized protein YbjT (DUF2867 family)</fullName>
    </submittedName>
</protein>
<accession>A0A839QGM3</accession>
<comment type="caution">
    <text evidence="2">The sequence shown here is derived from an EMBL/GenBank/DDBJ whole genome shotgun (WGS) entry which is preliminary data.</text>
</comment>
<dbReference type="EMBL" id="JACHVS010000001">
    <property type="protein sequence ID" value="MBB2994763.1"/>
    <property type="molecule type" value="Genomic_DNA"/>
</dbReference>
<dbReference type="RefSeq" id="WP_183510094.1">
    <property type="nucleotide sequence ID" value="NZ_BAABGK010000036.1"/>
</dbReference>
<organism evidence="2 3">
    <name type="scientific">Paeniglutamicibacter cryotolerans</name>
    <dbReference type="NCBI Taxonomy" id="670079"/>
    <lineage>
        <taxon>Bacteria</taxon>
        <taxon>Bacillati</taxon>
        <taxon>Actinomycetota</taxon>
        <taxon>Actinomycetes</taxon>
        <taxon>Micrococcales</taxon>
        <taxon>Micrococcaceae</taxon>
        <taxon>Paeniglutamicibacter</taxon>
    </lineage>
</organism>
<dbReference type="Proteomes" id="UP000523000">
    <property type="component" value="Unassembled WGS sequence"/>
</dbReference>
<proteinExistence type="predicted"/>
<reference evidence="2 3" key="1">
    <citation type="submission" date="2020-08" db="EMBL/GenBank/DDBJ databases">
        <title>Sequencing the genomes of 1000 actinobacteria strains.</title>
        <authorList>
            <person name="Klenk H.-P."/>
        </authorList>
    </citation>
    <scope>NUCLEOTIDE SEQUENCE [LARGE SCALE GENOMIC DNA]</scope>
    <source>
        <strain evidence="2 3">DSM 22826</strain>
    </source>
</reference>
<gene>
    <name evidence="2" type="ORF">E9229_000954</name>
</gene>
<keyword evidence="3" id="KW-1185">Reference proteome</keyword>
<dbReference type="CDD" id="cd05243">
    <property type="entry name" value="SDR_a5"/>
    <property type="match status" value="1"/>
</dbReference>
<dbReference type="PANTHER" id="PTHR15020">
    <property type="entry name" value="FLAVIN REDUCTASE-RELATED"/>
    <property type="match status" value="1"/>
</dbReference>
<sequence length="218" mass="22673">MKITIIGGHGKVALILSRLLSERGDSVTSIIRNPDQAPAVAATGAHPLVLDIEGADTPELAEAFSGSDALIWSAGAGGGDPDRTYAVDRDAAIRSINAAEEAGVDRYVMVSFLTADESFLVPLDDPFYPYMAAKITADAHLRSSALKWTILAPGRLTDAEGSGLITPDPDPTADTATSRRNVALAAMACLVDPSSIGTTLGFSDGSIPLSRWIGGLHD</sequence>